<feature type="domain" description="Flagellar motor switch protein FliN-like C-terminal" evidence="1">
    <location>
        <begin position="86"/>
        <end position="151"/>
    </location>
</feature>
<dbReference type="Pfam" id="PF01052">
    <property type="entry name" value="FliMN_C"/>
    <property type="match status" value="1"/>
</dbReference>
<reference evidence="3" key="1">
    <citation type="journal article" date="2019" name="Int. J. Syst. Evol. Microbiol.">
        <title>The Global Catalogue of Microorganisms (GCM) 10K type strain sequencing project: providing services to taxonomists for standard genome sequencing and annotation.</title>
        <authorList>
            <consortium name="The Broad Institute Genomics Platform"/>
            <consortium name="The Broad Institute Genome Sequencing Center for Infectious Disease"/>
            <person name="Wu L."/>
            <person name="Ma J."/>
        </authorList>
    </citation>
    <scope>NUCLEOTIDE SEQUENCE [LARGE SCALE GENOMIC DNA]</scope>
    <source>
        <strain evidence="3">CECT 8531</strain>
    </source>
</reference>
<evidence type="ECO:0000313" key="2">
    <source>
        <dbReference type="EMBL" id="MFC4291074.1"/>
    </source>
</evidence>
<protein>
    <submittedName>
        <fullName evidence="2">FliM/FliN family flagellar motor switch protein</fullName>
    </submittedName>
</protein>
<evidence type="ECO:0000259" key="1">
    <source>
        <dbReference type="Pfam" id="PF01052"/>
    </source>
</evidence>
<keyword evidence="2" id="KW-0966">Cell projection</keyword>
<keyword evidence="3" id="KW-1185">Reference proteome</keyword>
<evidence type="ECO:0000313" key="3">
    <source>
        <dbReference type="Proteomes" id="UP001595887"/>
    </source>
</evidence>
<dbReference type="Gene3D" id="2.30.330.10">
    <property type="entry name" value="SpoA-like"/>
    <property type="match status" value="1"/>
</dbReference>
<dbReference type="SUPFAM" id="SSF101801">
    <property type="entry name" value="Surface presentation of antigens (SPOA)"/>
    <property type="match status" value="1"/>
</dbReference>
<name>A0ABV8RDS3_9SPHN</name>
<dbReference type="EMBL" id="JBHSDH010000007">
    <property type="protein sequence ID" value="MFC4291074.1"/>
    <property type="molecule type" value="Genomic_DNA"/>
</dbReference>
<keyword evidence="2" id="KW-0969">Cilium</keyword>
<proteinExistence type="predicted"/>
<accession>A0ABV8RDS3</accession>
<organism evidence="2 3">
    <name type="scientific">Sphingorhabdus arenilitoris</name>
    <dbReference type="NCBI Taxonomy" id="1490041"/>
    <lineage>
        <taxon>Bacteria</taxon>
        <taxon>Pseudomonadati</taxon>
        <taxon>Pseudomonadota</taxon>
        <taxon>Alphaproteobacteria</taxon>
        <taxon>Sphingomonadales</taxon>
        <taxon>Sphingomonadaceae</taxon>
        <taxon>Sphingorhabdus</taxon>
    </lineage>
</organism>
<dbReference type="RefSeq" id="WP_381420674.1">
    <property type="nucleotide sequence ID" value="NZ_JBHSDH010000007.1"/>
</dbReference>
<gene>
    <name evidence="2" type="ORF">ACFOWX_01455</name>
</gene>
<dbReference type="InterPro" id="IPR001543">
    <property type="entry name" value="FliN-like_C"/>
</dbReference>
<comment type="caution">
    <text evidence="2">The sequence shown here is derived from an EMBL/GenBank/DDBJ whole genome shotgun (WGS) entry which is preliminary data.</text>
</comment>
<dbReference type="InterPro" id="IPR036429">
    <property type="entry name" value="SpoA-like_sf"/>
</dbReference>
<keyword evidence="2" id="KW-0282">Flagellum</keyword>
<sequence>MDDFAEKILISLAGHILDNVPTVGSTRSDVSSHYRHDGCIFDISMTDKQKAVRLILDQDLTIAIRKSECPPVDAEGTFDEISWADAIAEIEIAFDVSVGNVNLSAADIQNLEGGDIIVLDKASDTPLELKDAAGRLLCHVKTAQVGGNISLKAINAGD</sequence>
<dbReference type="Proteomes" id="UP001595887">
    <property type="component" value="Unassembled WGS sequence"/>
</dbReference>